<name>A0ABR3W8W0_9PEZI</name>
<dbReference type="InterPro" id="IPR050324">
    <property type="entry name" value="CDP-alcohol_PTase-I"/>
</dbReference>
<dbReference type="Pfam" id="PF13344">
    <property type="entry name" value="Hydrolase_6"/>
    <property type="match status" value="1"/>
</dbReference>
<dbReference type="EMBL" id="JAWRVE010000124">
    <property type="protein sequence ID" value="KAL1856266.1"/>
    <property type="molecule type" value="Genomic_DNA"/>
</dbReference>
<dbReference type="SUPFAM" id="SSF56784">
    <property type="entry name" value="HAD-like"/>
    <property type="match status" value="1"/>
</dbReference>
<dbReference type="NCBIfam" id="TIGR01460">
    <property type="entry name" value="HAD-SF-IIA"/>
    <property type="match status" value="1"/>
</dbReference>
<feature type="region of interest" description="Disordered" evidence="1">
    <location>
        <begin position="46"/>
        <end position="124"/>
    </location>
</feature>
<accession>A0ABR3W8W0</accession>
<feature type="compositionally biased region" description="Low complexity" evidence="1">
    <location>
        <begin position="52"/>
        <end position="63"/>
    </location>
</feature>
<evidence type="ECO:0000313" key="3">
    <source>
        <dbReference type="Proteomes" id="UP001583177"/>
    </source>
</evidence>
<organism evidence="2 3">
    <name type="scientific">Diaporthe australafricana</name>
    <dbReference type="NCBI Taxonomy" id="127596"/>
    <lineage>
        <taxon>Eukaryota</taxon>
        <taxon>Fungi</taxon>
        <taxon>Dikarya</taxon>
        <taxon>Ascomycota</taxon>
        <taxon>Pezizomycotina</taxon>
        <taxon>Sordariomycetes</taxon>
        <taxon>Sordariomycetidae</taxon>
        <taxon>Diaporthales</taxon>
        <taxon>Diaporthaceae</taxon>
        <taxon>Diaporthe</taxon>
    </lineage>
</organism>
<evidence type="ECO:0000256" key="1">
    <source>
        <dbReference type="SAM" id="MobiDB-lite"/>
    </source>
</evidence>
<evidence type="ECO:0000313" key="2">
    <source>
        <dbReference type="EMBL" id="KAL1856266.1"/>
    </source>
</evidence>
<comment type="caution">
    <text evidence="2">The sequence shown here is derived from an EMBL/GenBank/DDBJ whole genome shotgun (WGS) entry which is preliminary data.</text>
</comment>
<keyword evidence="3" id="KW-1185">Reference proteome</keyword>
<sequence>MSASSRAKVLPLLRSSLSARNASGAAARRGGCWYSSVATGRVPLSRTATCHPSSSRSAGAAPGKGCRAEGVRWNSTGGSDRVESVSSSSSSSSSSSAGSEAGESAASSQTSLGSESGAEEARPTPRSFAFAFEPIPGAAETLKFLQRSNIPFILLTNGGGKSEAERVADLTEKLGVDLDVSNFVQSHTPYQKLLDPDAELGFPKLEEYLQNSIGRPRFSGKETVLVLGSDASKARRIANGYGFESVVTPGDILAACPEIFPFNPLREFYEKQEVLPLPKPVYSPSADPAVRLEDCLKIDGILTFNDPRDWAVDIQLVTDLLLSHRGYLGTYSDKNGGGGGSVTKGDQWQNDGQPALIFSNVDLQWSTGYHQSRLGQGAFQGAVERVFTKLANKAHMKSFLFGKPWTPTYAHAWATLEQHRRRLGNGRLGAVYMVGDNLESDIRGTYLWNSHVQHSGLQRPLLGPYWKSCLVRTGVWKEEIRPIGQVAKGYKPRCVVDDVRAAVEMALKEQHWPGMTE</sequence>
<dbReference type="PANTHER" id="PTHR14269">
    <property type="entry name" value="CDP-DIACYLGLYCEROL--GLYCEROL-3-PHOSPHATE 3-PHOSPHATIDYLTRANSFERASE-RELATED"/>
    <property type="match status" value="1"/>
</dbReference>
<dbReference type="InterPro" id="IPR036412">
    <property type="entry name" value="HAD-like_sf"/>
</dbReference>
<dbReference type="Proteomes" id="UP001583177">
    <property type="component" value="Unassembled WGS sequence"/>
</dbReference>
<proteinExistence type="predicted"/>
<dbReference type="InterPro" id="IPR023214">
    <property type="entry name" value="HAD_sf"/>
</dbReference>
<feature type="compositionally biased region" description="Low complexity" evidence="1">
    <location>
        <begin position="84"/>
        <end position="108"/>
    </location>
</feature>
<reference evidence="2 3" key="1">
    <citation type="journal article" date="2024" name="IMA Fungus">
        <title>IMA Genome - F19 : A genome assembly and annotation guide to empower mycologists, including annotated draft genome sequences of Ceratocystis pirilliformis, Diaporthe australafricana, Fusarium ophioides, Paecilomyces lecythidis, and Sporothrix stenoceras.</title>
        <authorList>
            <person name="Aylward J."/>
            <person name="Wilson A.M."/>
            <person name="Visagie C.M."/>
            <person name="Spraker J."/>
            <person name="Barnes I."/>
            <person name="Buitendag C."/>
            <person name="Ceriani C."/>
            <person name="Del Mar Angel L."/>
            <person name="du Plessis D."/>
            <person name="Fuchs T."/>
            <person name="Gasser K."/>
            <person name="Kramer D."/>
            <person name="Li W."/>
            <person name="Munsamy K."/>
            <person name="Piso A."/>
            <person name="Price J.L."/>
            <person name="Sonnekus B."/>
            <person name="Thomas C."/>
            <person name="van der Nest A."/>
            <person name="van Dijk A."/>
            <person name="van Heerden A."/>
            <person name="van Vuuren N."/>
            <person name="Yilmaz N."/>
            <person name="Duong T.A."/>
            <person name="van der Merwe N.A."/>
            <person name="Wingfield M.J."/>
            <person name="Wingfield B.D."/>
        </authorList>
    </citation>
    <scope>NUCLEOTIDE SEQUENCE [LARGE SCALE GENOMIC DNA]</scope>
    <source>
        <strain evidence="2 3">CMW 18300</strain>
    </source>
</reference>
<protein>
    <submittedName>
        <fullName evidence="2">Uncharacterized protein</fullName>
    </submittedName>
</protein>
<gene>
    <name evidence="2" type="ORF">Daus18300_010839</name>
</gene>
<dbReference type="Gene3D" id="3.40.50.1000">
    <property type="entry name" value="HAD superfamily/HAD-like"/>
    <property type="match status" value="2"/>
</dbReference>
<dbReference type="PANTHER" id="PTHR14269:SF57">
    <property type="entry name" value="SUPERFAMILY HYDROLASE, PUTATIVE (AFU_ORTHOLOGUE AFUA_2G02580)-RELATED"/>
    <property type="match status" value="1"/>
</dbReference>
<dbReference type="InterPro" id="IPR006357">
    <property type="entry name" value="HAD-SF_hydro_IIA"/>
</dbReference>